<protein>
    <submittedName>
        <fullName evidence="2">Uncharacterized protein</fullName>
    </submittedName>
</protein>
<sequence>MIFKPLKVGSRRKPTSKSILVGTIAVFMLLVIGSSFTTLLELEKTQPQVPISNPIQLTVCPYRLEDISCSYFGIQGIQQAIDNAPSNSIITVADGIYQSQNPSAECVLSTITNPAKSITLSSPHSAILQGLPGNKICIYPNTLHMENITVKTMRIEEY</sequence>
<gene>
    <name evidence="2" type="ORF">KC717_01175</name>
</gene>
<dbReference type="SUPFAM" id="SSF51126">
    <property type="entry name" value="Pectin lyase-like"/>
    <property type="match status" value="1"/>
</dbReference>
<keyword evidence="1" id="KW-0472">Membrane</keyword>
<comment type="caution">
    <text evidence="2">The sequence shown here is derived from an EMBL/GenBank/DDBJ whole genome shotgun (WGS) entry which is preliminary data.</text>
</comment>
<feature type="transmembrane region" description="Helical" evidence="1">
    <location>
        <begin position="20"/>
        <end position="40"/>
    </location>
</feature>
<dbReference type="Proteomes" id="UP000754563">
    <property type="component" value="Unassembled WGS sequence"/>
</dbReference>
<organism evidence="2 3">
    <name type="scientific">Candidatus Dojkabacteria bacterium</name>
    <dbReference type="NCBI Taxonomy" id="2099670"/>
    <lineage>
        <taxon>Bacteria</taxon>
        <taxon>Candidatus Dojkabacteria</taxon>
    </lineage>
</organism>
<name>A0A955L780_9BACT</name>
<keyword evidence="1" id="KW-1133">Transmembrane helix</keyword>
<keyword evidence="1" id="KW-0812">Transmembrane</keyword>
<dbReference type="AlphaFoldDB" id="A0A955L780"/>
<evidence type="ECO:0000313" key="3">
    <source>
        <dbReference type="Proteomes" id="UP000754563"/>
    </source>
</evidence>
<dbReference type="EMBL" id="JAGQLH010000009">
    <property type="protein sequence ID" value="MCA9385238.1"/>
    <property type="molecule type" value="Genomic_DNA"/>
</dbReference>
<evidence type="ECO:0000313" key="2">
    <source>
        <dbReference type="EMBL" id="MCA9385238.1"/>
    </source>
</evidence>
<reference evidence="2" key="2">
    <citation type="journal article" date="2021" name="Microbiome">
        <title>Successional dynamics and alternative stable states in a saline activated sludge microbial community over 9 years.</title>
        <authorList>
            <person name="Wang Y."/>
            <person name="Ye J."/>
            <person name="Ju F."/>
            <person name="Liu L."/>
            <person name="Boyd J.A."/>
            <person name="Deng Y."/>
            <person name="Parks D.H."/>
            <person name="Jiang X."/>
            <person name="Yin X."/>
            <person name="Woodcroft B.J."/>
            <person name="Tyson G.W."/>
            <person name="Hugenholtz P."/>
            <person name="Polz M.F."/>
            <person name="Zhang T."/>
        </authorList>
    </citation>
    <scope>NUCLEOTIDE SEQUENCE</scope>
    <source>
        <strain evidence="2">HKST-UBA11</strain>
    </source>
</reference>
<accession>A0A955L780</accession>
<reference evidence="2" key="1">
    <citation type="submission" date="2020-04" db="EMBL/GenBank/DDBJ databases">
        <authorList>
            <person name="Zhang T."/>
        </authorList>
    </citation>
    <scope>NUCLEOTIDE SEQUENCE</scope>
    <source>
        <strain evidence="2">HKST-UBA11</strain>
    </source>
</reference>
<dbReference type="InterPro" id="IPR011050">
    <property type="entry name" value="Pectin_lyase_fold/virulence"/>
</dbReference>
<proteinExistence type="predicted"/>
<evidence type="ECO:0000256" key="1">
    <source>
        <dbReference type="SAM" id="Phobius"/>
    </source>
</evidence>